<reference evidence="2 3" key="1">
    <citation type="journal article" date="2013" name="Nat. Commun.">
        <title>The evolution and pathogenic mechanisms of the rice sheath blight pathogen.</title>
        <authorList>
            <person name="Zheng A."/>
            <person name="Lin R."/>
            <person name="Xu L."/>
            <person name="Qin P."/>
            <person name="Tang C."/>
            <person name="Ai P."/>
            <person name="Zhang D."/>
            <person name="Liu Y."/>
            <person name="Sun Z."/>
            <person name="Feng H."/>
            <person name="Wang Y."/>
            <person name="Chen Y."/>
            <person name="Liang X."/>
            <person name="Fu R."/>
            <person name="Li Q."/>
            <person name="Zhang J."/>
            <person name="Yu X."/>
            <person name="Xie Z."/>
            <person name="Ding L."/>
            <person name="Guan P."/>
            <person name="Tang J."/>
            <person name="Liang Y."/>
            <person name="Wang S."/>
            <person name="Deng Q."/>
            <person name="Li S."/>
            <person name="Zhu J."/>
            <person name="Wang L."/>
            <person name="Liu H."/>
            <person name="Li P."/>
        </authorList>
    </citation>
    <scope>NUCLEOTIDE SEQUENCE [LARGE SCALE GENOMIC DNA]</scope>
    <source>
        <strain evidence="3">AG-1 IA</strain>
    </source>
</reference>
<evidence type="ECO:0000313" key="2">
    <source>
        <dbReference type="EMBL" id="ELU35601.1"/>
    </source>
</evidence>
<comment type="caution">
    <text evidence="2">The sequence shown here is derived from an EMBL/GenBank/DDBJ whole genome shotgun (WGS) entry which is preliminary data.</text>
</comment>
<dbReference type="EMBL" id="AFRT01006009">
    <property type="protein sequence ID" value="ELU35601.1"/>
    <property type="molecule type" value="Genomic_DNA"/>
</dbReference>
<evidence type="ECO:0000313" key="3">
    <source>
        <dbReference type="Proteomes" id="UP000011668"/>
    </source>
</evidence>
<dbReference type="HOGENOM" id="CLU_2851281_0_0_1"/>
<accession>L8WBP6</accession>
<organism evidence="2 3">
    <name type="scientific">Thanatephorus cucumeris (strain AG1-IA)</name>
    <name type="common">Rice sheath blight fungus</name>
    <name type="synonym">Rhizoctonia solani</name>
    <dbReference type="NCBI Taxonomy" id="983506"/>
    <lineage>
        <taxon>Eukaryota</taxon>
        <taxon>Fungi</taxon>
        <taxon>Dikarya</taxon>
        <taxon>Basidiomycota</taxon>
        <taxon>Agaricomycotina</taxon>
        <taxon>Agaricomycetes</taxon>
        <taxon>Cantharellales</taxon>
        <taxon>Ceratobasidiaceae</taxon>
        <taxon>Rhizoctonia</taxon>
        <taxon>Rhizoctonia solani AG-1</taxon>
    </lineage>
</organism>
<keyword evidence="3" id="KW-1185">Reference proteome</keyword>
<evidence type="ECO:0000256" key="1">
    <source>
        <dbReference type="SAM" id="MobiDB-lite"/>
    </source>
</evidence>
<dbReference type="AlphaFoldDB" id="L8WBP6"/>
<sequence length="65" mass="7447">MSTLIHRLRPNSRSWGLQAPYESIRFHFRANSTRSLTEPTTPVSSTVPTLRSPRDSPLRNTRSPQ</sequence>
<feature type="region of interest" description="Disordered" evidence="1">
    <location>
        <begin position="31"/>
        <end position="65"/>
    </location>
</feature>
<name>L8WBP6_THACA</name>
<gene>
    <name evidence="2" type="ORF">AG1IA_10369</name>
</gene>
<protein>
    <submittedName>
        <fullName evidence="2">Uncharacterized protein</fullName>
    </submittedName>
</protein>
<dbReference type="Proteomes" id="UP000011668">
    <property type="component" value="Unassembled WGS sequence"/>
</dbReference>
<proteinExistence type="predicted"/>
<feature type="compositionally biased region" description="Low complexity" evidence="1">
    <location>
        <begin position="35"/>
        <end position="51"/>
    </location>
</feature>